<dbReference type="Proteomes" id="UP000231564">
    <property type="component" value="Chromosome MARIT"/>
</dbReference>
<dbReference type="AlphaFoldDB" id="A0A2H1E9F2"/>
<dbReference type="SUPFAM" id="SSF69118">
    <property type="entry name" value="AhpD-like"/>
    <property type="match status" value="1"/>
</dbReference>
<sequence>MSRIRLTSFNGAVGKLKHLYKKVIAPSNNVDSIIKSHGLRSHTMVRDMLLYKNALYGNSNTLPKWYLETLGIYVSLLNECGCCVARYFSRLKRILKDSDKFYPLKKALESKAFESFFEATYSQGIRYAVKLTNRASKVAERIINPLRKKGLKDGEVLEINQVVSYFNDANRTVLDLGVST</sequence>
<dbReference type="GO" id="GO:0004601">
    <property type="term" value="F:peroxidase activity"/>
    <property type="evidence" value="ECO:0007669"/>
    <property type="project" value="UniProtKB-KW"/>
</dbReference>
<name>A0A2H1E9F2_9FLAO</name>
<dbReference type="Gene3D" id="1.20.1290.10">
    <property type="entry name" value="AhpD-like"/>
    <property type="match status" value="1"/>
</dbReference>
<protein>
    <submittedName>
        <fullName evidence="1">Alkylhydroperoxidase AhpD family core domain protein</fullName>
    </submittedName>
</protein>
<dbReference type="KEGG" id="tmar:MARIT_1248"/>
<organism evidence="1 2">
    <name type="scientific">Tenacibaculum maritimum NCIMB 2154</name>
    <dbReference type="NCBI Taxonomy" id="1349785"/>
    <lineage>
        <taxon>Bacteria</taxon>
        <taxon>Pseudomonadati</taxon>
        <taxon>Bacteroidota</taxon>
        <taxon>Flavobacteriia</taxon>
        <taxon>Flavobacteriales</taxon>
        <taxon>Flavobacteriaceae</taxon>
        <taxon>Tenacibaculum</taxon>
    </lineage>
</organism>
<keyword evidence="1" id="KW-0560">Oxidoreductase</keyword>
<keyword evidence="2" id="KW-1185">Reference proteome</keyword>
<evidence type="ECO:0000313" key="2">
    <source>
        <dbReference type="Proteomes" id="UP000231564"/>
    </source>
</evidence>
<dbReference type="STRING" id="1349785.GCA_000509405_01079"/>
<reference evidence="1 2" key="1">
    <citation type="submission" date="2016-11" db="EMBL/GenBank/DDBJ databases">
        <authorList>
            <person name="Jaros S."/>
            <person name="Januszkiewicz K."/>
            <person name="Wedrychowicz H."/>
        </authorList>
    </citation>
    <scope>NUCLEOTIDE SEQUENCE [LARGE SCALE GENOMIC DNA]</scope>
    <source>
        <strain evidence="1">NCIMB 2154T</strain>
    </source>
</reference>
<keyword evidence="1" id="KW-0575">Peroxidase</keyword>
<dbReference type="RefSeq" id="WP_100211047.1">
    <property type="nucleotide sequence ID" value="NZ_CP138495.1"/>
</dbReference>
<dbReference type="InterPro" id="IPR029032">
    <property type="entry name" value="AhpD-like"/>
</dbReference>
<dbReference type="OrthoDB" id="9808310at2"/>
<gene>
    <name evidence="1" type="ORF">MARIT_1248</name>
</gene>
<dbReference type="EMBL" id="LT634361">
    <property type="protein sequence ID" value="SFZ81716.1"/>
    <property type="molecule type" value="Genomic_DNA"/>
</dbReference>
<evidence type="ECO:0000313" key="1">
    <source>
        <dbReference type="EMBL" id="SFZ81716.1"/>
    </source>
</evidence>
<accession>A0A2H1E9F2</accession>
<proteinExistence type="predicted"/>
<dbReference type="GeneID" id="47722794"/>